<evidence type="ECO:0000256" key="1">
    <source>
        <dbReference type="SAM" id="MobiDB-lite"/>
    </source>
</evidence>
<feature type="compositionally biased region" description="Polar residues" evidence="1">
    <location>
        <begin position="244"/>
        <end position="254"/>
    </location>
</feature>
<dbReference type="PANTHER" id="PTHR21698:SF4">
    <property type="entry name" value="PROTEIN (PUTATIVE)-RELATED"/>
    <property type="match status" value="1"/>
</dbReference>
<feature type="region of interest" description="Disordered" evidence="1">
    <location>
        <begin position="308"/>
        <end position="344"/>
    </location>
</feature>
<feature type="compositionally biased region" description="Polar residues" evidence="1">
    <location>
        <begin position="18"/>
        <end position="39"/>
    </location>
</feature>
<feature type="region of interest" description="Disordered" evidence="1">
    <location>
        <begin position="720"/>
        <end position="740"/>
    </location>
</feature>
<organism evidence="2 3">
    <name type="scientific">Henosepilachna vigintioctopunctata</name>
    <dbReference type="NCBI Taxonomy" id="420089"/>
    <lineage>
        <taxon>Eukaryota</taxon>
        <taxon>Metazoa</taxon>
        <taxon>Ecdysozoa</taxon>
        <taxon>Arthropoda</taxon>
        <taxon>Hexapoda</taxon>
        <taxon>Insecta</taxon>
        <taxon>Pterygota</taxon>
        <taxon>Neoptera</taxon>
        <taxon>Endopterygota</taxon>
        <taxon>Coleoptera</taxon>
        <taxon>Polyphaga</taxon>
        <taxon>Cucujiformia</taxon>
        <taxon>Coccinelloidea</taxon>
        <taxon>Coccinellidae</taxon>
        <taxon>Epilachninae</taxon>
        <taxon>Epilachnini</taxon>
        <taxon>Henosepilachna</taxon>
    </lineage>
</organism>
<dbReference type="EMBL" id="JARQZJ010000003">
    <property type="protein sequence ID" value="KAK9870698.1"/>
    <property type="molecule type" value="Genomic_DNA"/>
</dbReference>
<feature type="compositionally biased region" description="Low complexity" evidence="1">
    <location>
        <begin position="434"/>
        <end position="450"/>
    </location>
</feature>
<reference evidence="2 3" key="1">
    <citation type="submission" date="2023-03" db="EMBL/GenBank/DDBJ databases">
        <title>Genome insight into feeding habits of ladybird beetles.</title>
        <authorList>
            <person name="Li H.-S."/>
            <person name="Huang Y.-H."/>
            <person name="Pang H."/>
        </authorList>
    </citation>
    <scope>NUCLEOTIDE SEQUENCE [LARGE SCALE GENOMIC DNA]</scope>
    <source>
        <strain evidence="2">SYSU_2023b</strain>
        <tissue evidence="2">Whole body</tissue>
    </source>
</reference>
<gene>
    <name evidence="2" type="ORF">WA026_008270</name>
</gene>
<feature type="region of interest" description="Disordered" evidence="1">
    <location>
        <begin position="825"/>
        <end position="878"/>
    </location>
</feature>
<comment type="caution">
    <text evidence="2">The sequence shown here is derived from an EMBL/GenBank/DDBJ whole genome shotgun (WGS) entry which is preliminary data.</text>
</comment>
<feature type="region of interest" description="Disordered" evidence="1">
    <location>
        <begin position="1"/>
        <end position="43"/>
    </location>
</feature>
<feature type="compositionally biased region" description="Low complexity" evidence="1">
    <location>
        <begin position="862"/>
        <end position="878"/>
    </location>
</feature>
<feature type="compositionally biased region" description="Basic and acidic residues" evidence="1">
    <location>
        <begin position="400"/>
        <end position="411"/>
    </location>
</feature>
<feature type="compositionally biased region" description="Low complexity" evidence="1">
    <location>
        <begin position="728"/>
        <end position="740"/>
    </location>
</feature>
<protein>
    <submittedName>
        <fullName evidence="2">Uncharacterized protein</fullName>
    </submittedName>
</protein>
<feature type="region of interest" description="Disordered" evidence="1">
    <location>
        <begin position="230"/>
        <end position="254"/>
    </location>
</feature>
<feature type="compositionally biased region" description="Basic and acidic residues" evidence="1">
    <location>
        <begin position="420"/>
        <end position="429"/>
    </location>
</feature>
<dbReference type="Proteomes" id="UP001431783">
    <property type="component" value="Unassembled WGS sequence"/>
</dbReference>
<feature type="region of interest" description="Disordered" evidence="1">
    <location>
        <begin position="660"/>
        <end position="681"/>
    </location>
</feature>
<feature type="compositionally biased region" description="Polar residues" evidence="1">
    <location>
        <begin position="308"/>
        <end position="330"/>
    </location>
</feature>
<name>A0AAW1TL26_9CUCU</name>
<evidence type="ECO:0000313" key="2">
    <source>
        <dbReference type="EMBL" id="KAK9870698.1"/>
    </source>
</evidence>
<feature type="region of interest" description="Disordered" evidence="1">
    <location>
        <begin position="400"/>
        <end position="457"/>
    </location>
</feature>
<accession>A0AAW1TL26</accession>
<dbReference type="PANTHER" id="PTHR21698">
    <property type="entry name" value="PROTEIN (PUTATIVE)-RELATED"/>
    <property type="match status" value="1"/>
</dbReference>
<feature type="compositionally biased region" description="Low complexity" evidence="1">
    <location>
        <begin position="1489"/>
        <end position="1500"/>
    </location>
</feature>
<proteinExistence type="predicted"/>
<sequence>MLNSYSRSSSEADKNLNDTKITTSIMPPQITSTPCISPSKSRKVSPLITPRRFLGPRRYALSSNGTLSKLKTINDPPGPLLTATSYNVNVSTYIDSKSPGYTARLIQYNEESSRNQQLTHQEKYGSPGLFPIVHLFKKDVPIITPKPKQTTVRIGTPDLKGQYSQEHSRLLLEGIVRTNSVIKENSRSGNDVSTRSVLDALKEISRKRIHATEEYERDDSNKKLRRDFINGGGDCSKRNREVDSPTSDSCTSPVAKQPMKKLCTIDAVLASKTSSMYANYDIGNKRKTVADRKSMVSPLNKKKFNNAETQTVGASSQKPGSVSMETSKGSLEQKETVHKQTQSTIVVEETKSPPKQVLKIFDDKPLEIIRKNRLGALLSALTGHEIPPIPMEDRRKALDQEWRPKKPEKELVSILSSPDKPPKNSDKHVTFNISENSTKSSNSTQSTESTLLPNNSTEVLKVDSVEQKGSTETQGTTKCSNLQMTFQSSGEKSVDKVKDDVAVPSIGDFKFGSTKAVEPTLGPSGGFKFDLSKPQTTAKDSIDKNSFSQSNPSTDVSLITETNKNLISSSVADSSPSSTPSVLPKFGITPELSTSLQLPLNNSLSGEIFSNSVSPSTKTNSLGLPTALPVTTSQSSFGKGTSVSFTFGSAQSVITSNSFTKSKPNLVNNEGSSKPSSFLESNVSESKVSSTSAINTSLPKNDVNSTLAFKPQTIPNSLSVHSPSTLASTDNISTTNSNTPSLDSTPNFGIIASSKTSTAFGIPTSIPTFVSSSKNIEFATTSSSIHGGLITSVVSSSTPNSTTALARAGGFSFTNSLPAFPAKSTLASGTSTSKPSNTVFSNSSNSSDMQKNIAFGTTKTTPSYDSVPSSKLSYSSPGSTQPTFMFGSGKSFGPPSNSATSTISTINSQSGMTLGTNTSASTASNIQVNSTFGTTGNAFSSAGNNILDQSTSIASFGTTCTPAFGNSTTATFGTTSSPAFGISTSSSSAKPVFGSSSMPAFGTTIAPTFGSTTSSAFGTTTPTFGTANVPTFGVTTAPTFGTTTAPPFGTTTAPTFGTTTAPTFGTTTAPTFGTTTSPSFGSNTAPTFGATSVAGFGTTVAETFGTNIAPTFGSTSATIFGTTSAPTFGTNKAPSFGTTTATSFGTSGTPSFASSAFGISTVSSTFGTSNALNFSAPNMNSSTFGNTPNFAAPGGTKSLFATTNTLPFENTKTTTGGFATSNNFAIPSTAANAFGKNTSSFGAPSSNPLFATTNTSSFVSSSTTPAFGTTTATFGAPLTFGTTPTTSVGTFNSNNANLPFGNSSTNSFSTFGNANGTFNPVTTAASFGSNNNFVNSPSTNFGNNMANNAFGNTGSPFGTGANATTFGNNNAAGTNGFGSGFGGTTSKPEQSNIFPSQTNPMFGNSTNFGSLQSNNTANPGVSSNGVFTFGSPNTQTSLSNGVFAFGATESSKTFNFSAPGTSGNVSGPSASSFQAGSLNGAVPNMFNIGSGSSTTQNRSRQTTRAKRRT</sequence>
<feature type="compositionally biased region" description="Polar residues" evidence="1">
    <location>
        <begin position="660"/>
        <end position="679"/>
    </location>
</feature>
<keyword evidence="3" id="KW-1185">Reference proteome</keyword>
<feature type="region of interest" description="Disordered" evidence="1">
    <location>
        <begin position="1484"/>
        <end position="1509"/>
    </location>
</feature>
<feature type="compositionally biased region" description="Polar residues" evidence="1">
    <location>
        <begin position="825"/>
        <end position="840"/>
    </location>
</feature>
<feature type="region of interest" description="Disordered" evidence="1">
    <location>
        <begin position="885"/>
        <end position="904"/>
    </location>
</feature>
<evidence type="ECO:0000313" key="3">
    <source>
        <dbReference type="Proteomes" id="UP001431783"/>
    </source>
</evidence>